<protein>
    <submittedName>
        <fullName evidence="2">Uncharacterized protein</fullName>
    </submittedName>
</protein>
<keyword evidence="1" id="KW-1133">Transmembrane helix</keyword>
<comment type="caution">
    <text evidence="2">The sequence shown here is derived from an EMBL/GenBank/DDBJ whole genome shotgun (WGS) entry which is preliminary data.</text>
</comment>
<proteinExistence type="predicted"/>
<evidence type="ECO:0000313" key="3">
    <source>
        <dbReference type="Proteomes" id="UP000476511"/>
    </source>
</evidence>
<evidence type="ECO:0000256" key="1">
    <source>
        <dbReference type="SAM" id="Phobius"/>
    </source>
</evidence>
<dbReference type="AlphaFoldDB" id="A0A6L5QYH3"/>
<dbReference type="EMBL" id="WKJD01000006">
    <property type="protein sequence ID" value="MRX42735.1"/>
    <property type="molecule type" value="Genomic_DNA"/>
</dbReference>
<feature type="transmembrane region" description="Helical" evidence="1">
    <location>
        <begin position="64"/>
        <end position="89"/>
    </location>
</feature>
<organism evidence="2 3">
    <name type="scientific">Agromyces kandeliae</name>
    <dbReference type="NCBI Taxonomy" id="2666141"/>
    <lineage>
        <taxon>Bacteria</taxon>
        <taxon>Bacillati</taxon>
        <taxon>Actinomycetota</taxon>
        <taxon>Actinomycetes</taxon>
        <taxon>Micrococcales</taxon>
        <taxon>Microbacteriaceae</taxon>
        <taxon>Agromyces</taxon>
    </lineage>
</organism>
<gene>
    <name evidence="2" type="ORF">GJR97_03245</name>
</gene>
<feature type="transmembrane region" description="Helical" evidence="1">
    <location>
        <begin position="96"/>
        <end position="113"/>
    </location>
</feature>
<sequence>MSTAQTDLGGIAGAGSDARAVSAPDHRVRRGARVRTGQGILVALFAVAAVFALSVLFADDPFPASATVLIASFGALSAVLGVIAVIGGLGSRVVRIGLWAFPLFFVWHVAALGTWIPDATFAVASAVGVALVSGPPAHRPRRA</sequence>
<dbReference type="Proteomes" id="UP000476511">
    <property type="component" value="Unassembled WGS sequence"/>
</dbReference>
<accession>A0A6L5QYH3</accession>
<keyword evidence="1" id="KW-0472">Membrane</keyword>
<reference evidence="2 3" key="1">
    <citation type="submission" date="2019-11" db="EMBL/GenBank/DDBJ databases">
        <title>Agromyces kandeliae sp. nov., isolated from mangrove soil.</title>
        <authorList>
            <person name="Wang R."/>
        </authorList>
    </citation>
    <scope>NUCLEOTIDE SEQUENCE [LARGE SCALE GENOMIC DNA]</scope>
    <source>
        <strain evidence="2 3">Q22</strain>
    </source>
</reference>
<evidence type="ECO:0000313" key="2">
    <source>
        <dbReference type="EMBL" id="MRX42735.1"/>
    </source>
</evidence>
<dbReference type="RefSeq" id="WP_154345075.1">
    <property type="nucleotide sequence ID" value="NZ_WKJD01000006.1"/>
</dbReference>
<keyword evidence="3" id="KW-1185">Reference proteome</keyword>
<name>A0A6L5QYH3_9MICO</name>
<keyword evidence="1" id="KW-0812">Transmembrane</keyword>
<feature type="transmembrane region" description="Helical" evidence="1">
    <location>
        <begin position="39"/>
        <end position="58"/>
    </location>
</feature>